<name>A0A841M5D7_9HYPH</name>
<keyword evidence="4" id="KW-1185">Reference proteome</keyword>
<protein>
    <submittedName>
        <fullName evidence="3">Glycine/D-amino acid oxidase-like deaminating enzyme</fullName>
    </submittedName>
</protein>
<dbReference type="InterPro" id="IPR006076">
    <property type="entry name" value="FAD-dep_OxRdtase"/>
</dbReference>
<accession>A0A841M5D7</accession>
<feature type="domain" description="FAD dependent oxidoreductase" evidence="2">
    <location>
        <begin position="28"/>
        <end position="380"/>
    </location>
</feature>
<dbReference type="Gene3D" id="3.50.50.60">
    <property type="entry name" value="FAD/NAD(P)-binding domain"/>
    <property type="match status" value="1"/>
</dbReference>
<dbReference type="RefSeq" id="WP_184222667.1">
    <property type="nucleotide sequence ID" value="NZ_JACIIU010000008.1"/>
</dbReference>
<dbReference type="EMBL" id="JACIIU010000008">
    <property type="protein sequence ID" value="MBB6261368.1"/>
    <property type="molecule type" value="Genomic_DNA"/>
</dbReference>
<sequence>MINPPTLWHATTPQQTQYPVLNDLIQTDVVIIGGGFTGLAAAGKLSEAGRSVIVLEAHTIGFGASGRNAGFVVPNFSKASPDYVIDKLGDKRGKALLQMVGRGADRVFELARLGGLTREAEQNGWLQPAHSAEMAQALKQRVTRWQSLGQPVEWLNAEQTIERTGIQLYHGALRDNSGGMINPLAYVHVLAKRAQSFGAQIYEKSSVLSVEKHQDKWLIDTPNSSVTAQSVLMCTNAFEKGAAHQVGRTIIPLHVYQMATKPLPQNIVQRFSPMREPVSDSRTNIFTYRLDQDNRLISGGMALLPFHAEKRMSHAIVSRLSHELQLSEVPEVEFIWRGTAAITTDYLPHIYQFGNGFFGATSCNGRGVAMTTMLGETLADAILGTCPTDQLPVPLMAAKPVRLRPLAKAAPSFVLAQAKLKDWLKSKN</sequence>
<evidence type="ECO:0000313" key="3">
    <source>
        <dbReference type="EMBL" id="MBB6261368.1"/>
    </source>
</evidence>
<gene>
    <name evidence="3" type="ORF">FHS77_001923</name>
</gene>
<dbReference type="Proteomes" id="UP000555393">
    <property type="component" value="Unassembled WGS sequence"/>
</dbReference>
<evidence type="ECO:0000256" key="1">
    <source>
        <dbReference type="ARBA" id="ARBA00023002"/>
    </source>
</evidence>
<proteinExistence type="predicted"/>
<dbReference type="PANTHER" id="PTHR13847:SF281">
    <property type="entry name" value="FAD DEPENDENT OXIDOREDUCTASE DOMAIN-CONTAINING PROTEIN"/>
    <property type="match status" value="1"/>
</dbReference>
<dbReference type="Pfam" id="PF01266">
    <property type="entry name" value="DAO"/>
    <property type="match status" value="1"/>
</dbReference>
<organism evidence="3 4">
    <name type="scientific">Paenochrobactrum gallinarii</name>
    <dbReference type="NCBI Taxonomy" id="643673"/>
    <lineage>
        <taxon>Bacteria</taxon>
        <taxon>Pseudomonadati</taxon>
        <taxon>Pseudomonadota</taxon>
        <taxon>Alphaproteobacteria</taxon>
        <taxon>Hyphomicrobiales</taxon>
        <taxon>Brucellaceae</taxon>
        <taxon>Paenochrobactrum</taxon>
    </lineage>
</organism>
<dbReference type="GO" id="GO:0005737">
    <property type="term" value="C:cytoplasm"/>
    <property type="evidence" value="ECO:0007669"/>
    <property type="project" value="TreeGrafter"/>
</dbReference>
<reference evidence="3 4" key="1">
    <citation type="submission" date="2020-08" db="EMBL/GenBank/DDBJ databases">
        <title>Genomic Encyclopedia of Type Strains, Phase IV (KMG-IV): sequencing the most valuable type-strain genomes for metagenomic binning, comparative biology and taxonomic classification.</title>
        <authorList>
            <person name="Goeker M."/>
        </authorList>
    </citation>
    <scope>NUCLEOTIDE SEQUENCE [LARGE SCALE GENOMIC DNA]</scope>
    <source>
        <strain evidence="3 4">DSM 22336</strain>
    </source>
</reference>
<evidence type="ECO:0000313" key="4">
    <source>
        <dbReference type="Proteomes" id="UP000555393"/>
    </source>
</evidence>
<dbReference type="GO" id="GO:0016491">
    <property type="term" value="F:oxidoreductase activity"/>
    <property type="evidence" value="ECO:0007669"/>
    <property type="project" value="UniProtKB-KW"/>
</dbReference>
<dbReference type="Gene3D" id="3.30.9.10">
    <property type="entry name" value="D-Amino Acid Oxidase, subunit A, domain 2"/>
    <property type="match status" value="1"/>
</dbReference>
<keyword evidence="1" id="KW-0560">Oxidoreductase</keyword>
<dbReference type="SUPFAM" id="SSF51905">
    <property type="entry name" value="FAD/NAD(P)-binding domain"/>
    <property type="match status" value="1"/>
</dbReference>
<dbReference type="InterPro" id="IPR036188">
    <property type="entry name" value="FAD/NAD-bd_sf"/>
</dbReference>
<dbReference type="AlphaFoldDB" id="A0A841M5D7"/>
<dbReference type="PANTHER" id="PTHR13847">
    <property type="entry name" value="SARCOSINE DEHYDROGENASE-RELATED"/>
    <property type="match status" value="1"/>
</dbReference>
<evidence type="ECO:0000259" key="2">
    <source>
        <dbReference type="Pfam" id="PF01266"/>
    </source>
</evidence>
<comment type="caution">
    <text evidence="3">The sequence shown here is derived from an EMBL/GenBank/DDBJ whole genome shotgun (WGS) entry which is preliminary data.</text>
</comment>